<comment type="caution">
    <text evidence="5">The sequence shown here is derived from an EMBL/GenBank/DDBJ whole genome shotgun (WGS) entry which is preliminary data.</text>
</comment>
<evidence type="ECO:0000259" key="3">
    <source>
        <dbReference type="Pfam" id="PF00263"/>
    </source>
</evidence>
<protein>
    <submittedName>
        <fullName evidence="5">Uncharacterized protein</fullName>
    </submittedName>
</protein>
<evidence type="ECO:0000256" key="1">
    <source>
        <dbReference type="RuleBase" id="RU004003"/>
    </source>
</evidence>
<sequence length="449" mass="48845">MIKQERSTSRQVVQALSSVFLAMVIALASPIAVSDQEYAGTVEVQVGQTQVVNAPGVDRVAIGTSGLVEVRAYPEIGQILLIGQSGGESDLRIWDESGDDVRYQLVVTGRETDGPEPVDPEEIRKLFSEVSGIEVVEFGDGMVALIGQARRTADYERAQSLASRFEGLMNEVRQPGLELETTVLIEARLLEVRRSELSRIGVNWNDTVPGASVGWISDWNTNSLFRSALPDDLEFSGGSLPLDSGTNTFTGWAGNWQSVVNLLRTDGVAKTLAEPRLTTVTGESASFQAGGEVPFQVVGITGQTGVEFKDFGILLDILPVADSSGLIRTEVGVEVSSIDDSVSINGQPGFVTRRTDTVMNAREGQAMVISGLFNRQESKDIEAVPGISRIPILGELFKSRAFRDDLTELIIIVTPYLVTADSPRLEDMKQDGERMLERVDQDLQYDIFD</sequence>
<comment type="similarity">
    <text evidence="1">Belongs to the bacterial secretin family.</text>
</comment>
<dbReference type="PANTHER" id="PTHR30332">
    <property type="entry name" value="PROBABLE GENERAL SECRETION PATHWAY PROTEIN D"/>
    <property type="match status" value="1"/>
</dbReference>
<dbReference type="Pfam" id="PF13629">
    <property type="entry name" value="T2SS-T3SS_pil_N"/>
    <property type="match status" value="1"/>
</dbReference>
<gene>
    <name evidence="5" type="ORF">FKY71_06485</name>
</gene>
<dbReference type="PRINTS" id="PR00811">
    <property type="entry name" value="BCTERIALGSPD"/>
</dbReference>
<feature type="domain" description="Pilus formation protein N-terminal" evidence="4">
    <location>
        <begin position="39"/>
        <end position="107"/>
    </location>
</feature>
<evidence type="ECO:0000259" key="4">
    <source>
        <dbReference type="Pfam" id="PF13629"/>
    </source>
</evidence>
<dbReference type="Proteomes" id="UP000315400">
    <property type="component" value="Unassembled WGS sequence"/>
</dbReference>
<dbReference type="Pfam" id="PF00263">
    <property type="entry name" value="Secretin"/>
    <property type="match status" value="1"/>
</dbReference>
<evidence type="ECO:0000313" key="6">
    <source>
        <dbReference type="Proteomes" id="UP000315400"/>
    </source>
</evidence>
<evidence type="ECO:0000313" key="5">
    <source>
        <dbReference type="EMBL" id="TQE99852.1"/>
    </source>
</evidence>
<dbReference type="AlphaFoldDB" id="A0A540VSX4"/>
<dbReference type="InterPro" id="IPR050810">
    <property type="entry name" value="Bact_Secretion_Sys_Channel"/>
</dbReference>
<name>A0A540VSX4_9GAMM</name>
<dbReference type="EMBL" id="VIFK01000036">
    <property type="protein sequence ID" value="TQE99852.1"/>
    <property type="molecule type" value="Genomic_DNA"/>
</dbReference>
<accession>A0A540VSX4</accession>
<proteinExistence type="inferred from homology"/>
<keyword evidence="2" id="KW-1133">Transmembrane helix</keyword>
<dbReference type="InterPro" id="IPR032789">
    <property type="entry name" value="T2SS-T3SS_pil_N"/>
</dbReference>
<dbReference type="PANTHER" id="PTHR30332:SF17">
    <property type="entry name" value="TYPE IV PILIATION SYSTEM PROTEIN DR_0774-RELATED"/>
    <property type="match status" value="1"/>
</dbReference>
<keyword evidence="2" id="KW-0812">Transmembrane</keyword>
<dbReference type="GO" id="GO:0009306">
    <property type="term" value="P:protein secretion"/>
    <property type="evidence" value="ECO:0007669"/>
    <property type="project" value="InterPro"/>
</dbReference>
<feature type="transmembrane region" description="Helical" evidence="2">
    <location>
        <begin position="12"/>
        <end position="33"/>
    </location>
</feature>
<dbReference type="GO" id="GO:0015627">
    <property type="term" value="C:type II protein secretion system complex"/>
    <property type="evidence" value="ECO:0007669"/>
    <property type="project" value="TreeGrafter"/>
</dbReference>
<evidence type="ECO:0000256" key="2">
    <source>
        <dbReference type="SAM" id="Phobius"/>
    </source>
</evidence>
<keyword evidence="2" id="KW-0472">Membrane</keyword>
<reference evidence="5 6" key="1">
    <citation type="submission" date="2019-06" db="EMBL/GenBank/DDBJ databases">
        <title>Metagenome assembled Genome of Spiribacter salinus SL48-SHIP from the microbial mat of Salt Lake 48 (Novosibirsk region, Russia).</title>
        <authorList>
            <person name="Shipova A."/>
            <person name="Rozanov A.S."/>
            <person name="Bryanskaya A.V."/>
            <person name="Peltek S.E."/>
        </authorList>
    </citation>
    <scope>NUCLEOTIDE SEQUENCE [LARGE SCALE GENOMIC DNA]</scope>
    <source>
        <strain evidence="5">SL48-SHIP-2</strain>
    </source>
</reference>
<dbReference type="InterPro" id="IPR004846">
    <property type="entry name" value="T2SS/T3SS_dom"/>
</dbReference>
<organism evidence="5 6">
    <name type="scientific">Spiribacter salinus</name>
    <dbReference type="NCBI Taxonomy" id="1335746"/>
    <lineage>
        <taxon>Bacteria</taxon>
        <taxon>Pseudomonadati</taxon>
        <taxon>Pseudomonadota</taxon>
        <taxon>Gammaproteobacteria</taxon>
        <taxon>Chromatiales</taxon>
        <taxon>Ectothiorhodospiraceae</taxon>
        <taxon>Spiribacter</taxon>
    </lineage>
</organism>
<dbReference type="InterPro" id="IPR001775">
    <property type="entry name" value="GspD/PilQ"/>
</dbReference>
<feature type="domain" description="Type II/III secretion system secretin-like" evidence="3">
    <location>
        <begin position="263"/>
        <end position="418"/>
    </location>
</feature>